<dbReference type="PANTHER" id="PTHR48475">
    <property type="entry name" value="RIBONUCLEASE H"/>
    <property type="match status" value="1"/>
</dbReference>
<sequence>MNLEVYMDDMLHAFEVTGERFLGFVLTQRGIEANPLKIKGILDIEAPTNVNEVQRLTRMIGALRRFISKSTKKSIPFFKMLRKAKNFEWDSSCQQAFEELIKYLARLPLWVKPSSNDTLYLYLSATPQAEKPLEGTWLFHVDESTTTRRSGAGIVITSPNGEDMVFEIRFEFKASNNEAEYEALVLGMKMTQEVGARYLTVYSNSQLIVKQIGGEYEAKEESMVQYLQ</sequence>
<dbReference type="InterPro" id="IPR036397">
    <property type="entry name" value="RNaseH_sf"/>
</dbReference>
<dbReference type="EMBL" id="JACGWM010001674">
    <property type="protein sequence ID" value="KAL0289834.1"/>
    <property type="molecule type" value="Genomic_DNA"/>
</dbReference>
<name>A0AAW2J696_9LAMI</name>
<reference evidence="2" key="2">
    <citation type="journal article" date="2024" name="Plant">
        <title>Genomic evolution and insights into agronomic trait innovations of Sesamum species.</title>
        <authorList>
            <person name="Miao H."/>
            <person name="Wang L."/>
            <person name="Qu L."/>
            <person name="Liu H."/>
            <person name="Sun Y."/>
            <person name="Le M."/>
            <person name="Wang Q."/>
            <person name="Wei S."/>
            <person name="Zheng Y."/>
            <person name="Lin W."/>
            <person name="Duan Y."/>
            <person name="Cao H."/>
            <person name="Xiong S."/>
            <person name="Wang X."/>
            <person name="Wei L."/>
            <person name="Li C."/>
            <person name="Ma Q."/>
            <person name="Ju M."/>
            <person name="Zhao R."/>
            <person name="Li G."/>
            <person name="Mu C."/>
            <person name="Tian Q."/>
            <person name="Mei H."/>
            <person name="Zhang T."/>
            <person name="Gao T."/>
            <person name="Zhang H."/>
        </authorList>
    </citation>
    <scope>NUCLEOTIDE SEQUENCE</scope>
    <source>
        <strain evidence="2">KEN8</strain>
    </source>
</reference>
<dbReference type="InterPro" id="IPR043128">
    <property type="entry name" value="Rev_trsase/Diguanyl_cyclase"/>
</dbReference>
<dbReference type="Gene3D" id="3.30.70.270">
    <property type="match status" value="1"/>
</dbReference>
<gene>
    <name evidence="2" type="ORF">Scaly_2689500</name>
</gene>
<dbReference type="InterPro" id="IPR043502">
    <property type="entry name" value="DNA/RNA_pol_sf"/>
</dbReference>
<dbReference type="AlphaFoldDB" id="A0AAW2J696"/>
<proteinExistence type="predicted"/>
<dbReference type="SUPFAM" id="SSF56672">
    <property type="entry name" value="DNA/RNA polymerases"/>
    <property type="match status" value="1"/>
</dbReference>
<dbReference type="PANTHER" id="PTHR48475:SF2">
    <property type="entry name" value="RIBONUCLEASE H"/>
    <property type="match status" value="1"/>
</dbReference>
<dbReference type="GO" id="GO:0004523">
    <property type="term" value="F:RNA-DNA hybrid ribonuclease activity"/>
    <property type="evidence" value="ECO:0007669"/>
    <property type="project" value="InterPro"/>
</dbReference>
<reference evidence="2" key="1">
    <citation type="submission" date="2020-06" db="EMBL/GenBank/DDBJ databases">
        <authorList>
            <person name="Li T."/>
            <person name="Hu X."/>
            <person name="Zhang T."/>
            <person name="Song X."/>
            <person name="Zhang H."/>
            <person name="Dai N."/>
            <person name="Sheng W."/>
            <person name="Hou X."/>
            <person name="Wei L."/>
        </authorList>
    </citation>
    <scope>NUCLEOTIDE SEQUENCE</scope>
    <source>
        <strain evidence="2">KEN8</strain>
        <tissue evidence="2">Leaf</tissue>
    </source>
</reference>
<dbReference type="Gene3D" id="3.30.420.10">
    <property type="entry name" value="Ribonuclease H-like superfamily/Ribonuclease H"/>
    <property type="match status" value="1"/>
</dbReference>
<evidence type="ECO:0000313" key="2">
    <source>
        <dbReference type="EMBL" id="KAL0289834.1"/>
    </source>
</evidence>
<protein>
    <recommendedName>
        <fullName evidence="1">RNase H type-1 domain-containing protein</fullName>
    </recommendedName>
</protein>
<organism evidence="2">
    <name type="scientific">Sesamum calycinum</name>
    <dbReference type="NCBI Taxonomy" id="2727403"/>
    <lineage>
        <taxon>Eukaryota</taxon>
        <taxon>Viridiplantae</taxon>
        <taxon>Streptophyta</taxon>
        <taxon>Embryophyta</taxon>
        <taxon>Tracheophyta</taxon>
        <taxon>Spermatophyta</taxon>
        <taxon>Magnoliopsida</taxon>
        <taxon>eudicotyledons</taxon>
        <taxon>Gunneridae</taxon>
        <taxon>Pentapetalae</taxon>
        <taxon>asterids</taxon>
        <taxon>lamiids</taxon>
        <taxon>Lamiales</taxon>
        <taxon>Pedaliaceae</taxon>
        <taxon>Sesamum</taxon>
    </lineage>
</organism>
<dbReference type="InterPro" id="IPR002156">
    <property type="entry name" value="RNaseH_domain"/>
</dbReference>
<accession>A0AAW2J696</accession>
<feature type="domain" description="RNase H type-1" evidence="1">
    <location>
        <begin position="146"/>
        <end position="225"/>
    </location>
</feature>
<dbReference type="GO" id="GO:0003676">
    <property type="term" value="F:nucleic acid binding"/>
    <property type="evidence" value="ECO:0007669"/>
    <property type="project" value="InterPro"/>
</dbReference>
<dbReference type="Pfam" id="PF13456">
    <property type="entry name" value="RVT_3"/>
    <property type="match status" value="1"/>
</dbReference>
<dbReference type="CDD" id="cd09279">
    <property type="entry name" value="RNase_HI_like"/>
    <property type="match status" value="1"/>
</dbReference>
<evidence type="ECO:0000259" key="1">
    <source>
        <dbReference type="Pfam" id="PF13456"/>
    </source>
</evidence>
<comment type="caution">
    <text evidence="2">The sequence shown here is derived from an EMBL/GenBank/DDBJ whole genome shotgun (WGS) entry which is preliminary data.</text>
</comment>